<keyword evidence="1" id="KW-1133">Transmembrane helix</keyword>
<organism evidence="2 3">
    <name type="scientific">Perspicuibacillus lycopersici</name>
    <dbReference type="NCBI Taxonomy" id="1325689"/>
    <lineage>
        <taxon>Bacteria</taxon>
        <taxon>Bacillati</taxon>
        <taxon>Bacillota</taxon>
        <taxon>Bacilli</taxon>
        <taxon>Bacillales</taxon>
        <taxon>Bacillaceae</taxon>
        <taxon>Perspicuibacillus</taxon>
    </lineage>
</organism>
<dbReference type="InterPro" id="IPR025324">
    <property type="entry name" value="DUF4230"/>
</dbReference>
<feature type="transmembrane region" description="Helical" evidence="1">
    <location>
        <begin position="48"/>
        <end position="71"/>
    </location>
</feature>
<protein>
    <submittedName>
        <fullName evidence="2">DUF4230 domain-containing protein</fullName>
    </submittedName>
</protein>
<dbReference type="RefSeq" id="WP_263072562.1">
    <property type="nucleotide sequence ID" value="NZ_JAOUSF010000002.1"/>
</dbReference>
<gene>
    <name evidence="2" type="ORF">OEV98_07265</name>
</gene>
<dbReference type="Pfam" id="PF14014">
    <property type="entry name" value="DUF4230"/>
    <property type="match status" value="1"/>
</dbReference>
<keyword evidence="3" id="KW-1185">Reference proteome</keyword>
<accession>A0AAE3ITJ9</accession>
<reference evidence="2" key="1">
    <citation type="submission" date="2022-10" db="EMBL/GenBank/DDBJ databases">
        <title>Description of Fervidibacillus gen. nov. in the family Fervidibacillaceae fam. nov. with two species, Fervidibacillus albus sp. nov., and Fervidibacillus halotolerans sp. nov., isolated from tidal flat sediments.</title>
        <authorList>
            <person name="Kwon K.K."/>
            <person name="Yang S.-H."/>
        </authorList>
    </citation>
    <scope>NUCLEOTIDE SEQUENCE</scope>
    <source>
        <strain evidence="2">JCM 19140</strain>
    </source>
</reference>
<evidence type="ECO:0000313" key="3">
    <source>
        <dbReference type="Proteomes" id="UP001209318"/>
    </source>
</evidence>
<keyword evidence="1" id="KW-0812">Transmembrane</keyword>
<name>A0AAE3ITJ9_9BACI</name>
<dbReference type="EMBL" id="JAOUSF010000002">
    <property type="protein sequence ID" value="MCU9613353.1"/>
    <property type="molecule type" value="Genomic_DNA"/>
</dbReference>
<dbReference type="Proteomes" id="UP001209318">
    <property type="component" value="Unassembled WGS sequence"/>
</dbReference>
<evidence type="ECO:0000313" key="2">
    <source>
        <dbReference type="EMBL" id="MCU9613353.1"/>
    </source>
</evidence>
<keyword evidence="1" id="KW-0472">Membrane</keyword>
<sequence length="252" mass="28023">MVPSHEEKKLDEIKKMLEELNAAKSETATTLAVDQSSKRRLPVFRLKARTMFTGIILLFIFLFIIAAFFFIRSIFSHEGTVVNTVSSFAEQIQDLSSLATSKAYMKAVVEQEDNALFGNKIDMNIPGTKRTTLVIIPGEVIAGVDLSMLTEKDISVNEETKTIHLTLPSAEILQQPSLYFDEAQIYSSEGLLRGEASIEEGYAIAELASNQIINEATEQGLLESAEQQAKVVLDKFMGTLGYKVTIEFQEEE</sequence>
<comment type="caution">
    <text evidence="2">The sequence shown here is derived from an EMBL/GenBank/DDBJ whole genome shotgun (WGS) entry which is preliminary data.</text>
</comment>
<evidence type="ECO:0000256" key="1">
    <source>
        <dbReference type="SAM" id="Phobius"/>
    </source>
</evidence>
<dbReference type="AlphaFoldDB" id="A0AAE3ITJ9"/>
<proteinExistence type="predicted"/>